<dbReference type="Proteomes" id="UP000199695">
    <property type="component" value="Unassembled WGS sequence"/>
</dbReference>
<dbReference type="GO" id="GO:0006071">
    <property type="term" value="P:glycerol metabolic process"/>
    <property type="evidence" value="ECO:0007669"/>
    <property type="project" value="UniProtKB-UniRule"/>
</dbReference>
<dbReference type="PANTHER" id="PTHR35787:SF1">
    <property type="entry name" value="GLYCEROL UPTAKE OPERON ANTITERMINATOR REGULATORY PROTEIN"/>
    <property type="match status" value="1"/>
</dbReference>
<dbReference type="Pfam" id="PF04309">
    <property type="entry name" value="G3P_antiterm"/>
    <property type="match status" value="1"/>
</dbReference>
<dbReference type="OrthoDB" id="9799580at2"/>
<evidence type="ECO:0000313" key="3">
    <source>
        <dbReference type="Proteomes" id="UP000199695"/>
    </source>
</evidence>
<dbReference type="PIRSF" id="PIRSF016897">
    <property type="entry name" value="GlpP"/>
    <property type="match status" value="1"/>
</dbReference>
<gene>
    <name evidence="2" type="ORF">SAMN05444955_1295</name>
</gene>
<dbReference type="PANTHER" id="PTHR35787">
    <property type="entry name" value="GLYCEROL UPTAKE OPERON ANTITERMINATOR REGULATORY PROTEIN"/>
    <property type="match status" value="1"/>
</dbReference>
<sequence length="184" mass="20555">MHFNNQKILPAAKSIREFEKLMKTKFEYIILLDCHVAQLQALMSLANRHRKKVLLHVDLIQGLRSDEYAAEFLCQTIKPAGLISTRTPVVSVAKKKSLIAIQRIFLLDTHALETSYRLLQSFKPDYIEVLPGIIPHIIKEVSENTGVPVLAGGLIRTIGEVEEAIQAGAVAATTSSENIWRSIK</sequence>
<reference evidence="2 3" key="1">
    <citation type="submission" date="2016-10" db="EMBL/GenBank/DDBJ databases">
        <authorList>
            <person name="de Groot N.N."/>
        </authorList>
    </citation>
    <scope>NUCLEOTIDE SEQUENCE [LARGE SCALE GENOMIC DNA]</scope>
    <source>
        <strain evidence="2 3">DSM 46701</strain>
    </source>
</reference>
<keyword evidence="3" id="KW-1185">Reference proteome</keyword>
<dbReference type="GO" id="GO:0045893">
    <property type="term" value="P:positive regulation of DNA-templated transcription"/>
    <property type="evidence" value="ECO:0007669"/>
    <property type="project" value="TreeGrafter"/>
</dbReference>
<dbReference type="GO" id="GO:0003723">
    <property type="term" value="F:RNA binding"/>
    <property type="evidence" value="ECO:0007669"/>
    <property type="project" value="UniProtKB-KW"/>
</dbReference>
<keyword evidence="1" id="KW-0694">RNA-binding</keyword>
<dbReference type="STRING" id="1173111.SAMN05444955_1295"/>
<dbReference type="EMBL" id="FOCQ01000029">
    <property type="protein sequence ID" value="SEN81489.1"/>
    <property type="molecule type" value="Genomic_DNA"/>
</dbReference>
<evidence type="ECO:0000313" key="2">
    <source>
        <dbReference type="EMBL" id="SEN81489.1"/>
    </source>
</evidence>
<proteinExistence type="predicted"/>
<dbReference type="RefSeq" id="WP_089973349.1">
    <property type="nucleotide sequence ID" value="NZ_FOCQ01000029.1"/>
</dbReference>
<keyword evidence="1" id="KW-0805">Transcription regulation</keyword>
<dbReference type="InterPro" id="IPR013785">
    <property type="entry name" value="Aldolase_TIM"/>
</dbReference>
<organism evidence="2 3">
    <name type="scientific">Lihuaxuella thermophila</name>
    <dbReference type="NCBI Taxonomy" id="1173111"/>
    <lineage>
        <taxon>Bacteria</taxon>
        <taxon>Bacillati</taxon>
        <taxon>Bacillota</taxon>
        <taxon>Bacilli</taxon>
        <taxon>Bacillales</taxon>
        <taxon>Thermoactinomycetaceae</taxon>
        <taxon>Lihuaxuella</taxon>
    </lineage>
</organism>
<name>A0A1H8JLF2_9BACL</name>
<dbReference type="GO" id="GO:0001072">
    <property type="term" value="F:transcription antitermination factor activity, RNA binding"/>
    <property type="evidence" value="ECO:0007669"/>
    <property type="project" value="TreeGrafter"/>
</dbReference>
<dbReference type="InterPro" id="IPR006699">
    <property type="entry name" value="GlpP"/>
</dbReference>
<dbReference type="AlphaFoldDB" id="A0A1H8JLF2"/>
<evidence type="ECO:0000256" key="1">
    <source>
        <dbReference type="PIRNR" id="PIRNR016897"/>
    </source>
</evidence>
<protein>
    <recommendedName>
        <fullName evidence="1">Glycerol uptake operon antiterminator regulatory protein</fullName>
    </recommendedName>
</protein>
<comment type="function">
    <text evidence="1">Regulates expression of the glpD operon. In the presence of glycerol 3-phosphate (G3P) causes antitermination of transcription of glpD at the inverted repeat of the leader region to enhance its transcription. Binds and stabilizes glpD leader mRNA.</text>
</comment>
<dbReference type="Gene3D" id="3.20.20.70">
    <property type="entry name" value="Aldolase class I"/>
    <property type="match status" value="1"/>
</dbReference>
<dbReference type="SUPFAM" id="SSF110391">
    <property type="entry name" value="GlpP-like"/>
    <property type="match status" value="1"/>
</dbReference>
<keyword evidence="1" id="KW-0804">Transcription</keyword>
<keyword evidence="1" id="KW-0319">Glycerol metabolism</keyword>
<accession>A0A1H8JLF2</accession>